<reference evidence="6 7" key="1">
    <citation type="submission" date="2018-12" db="EMBL/GenBank/DDBJ databases">
        <authorList>
            <person name="Sun L."/>
            <person name="Chen Z."/>
        </authorList>
    </citation>
    <scope>NUCLEOTIDE SEQUENCE [LARGE SCALE GENOMIC DNA]</scope>
    <source>
        <strain evidence="6 7">LMG 29736</strain>
    </source>
</reference>
<dbReference type="GO" id="GO:1904680">
    <property type="term" value="F:peptide transmembrane transporter activity"/>
    <property type="evidence" value="ECO:0007669"/>
    <property type="project" value="TreeGrafter"/>
</dbReference>
<evidence type="ECO:0000256" key="4">
    <source>
        <dbReference type="SAM" id="SignalP"/>
    </source>
</evidence>
<gene>
    <name evidence="6" type="ORF">D5F11_019215</name>
</gene>
<dbReference type="Gene3D" id="3.40.190.10">
    <property type="entry name" value="Periplasmic binding protein-like II"/>
    <property type="match status" value="1"/>
</dbReference>
<dbReference type="InterPro" id="IPR030678">
    <property type="entry name" value="Peptide/Ni-bd"/>
</dbReference>
<dbReference type="InterPro" id="IPR000914">
    <property type="entry name" value="SBP_5_dom"/>
</dbReference>
<evidence type="ECO:0000313" key="7">
    <source>
        <dbReference type="Proteomes" id="UP000287296"/>
    </source>
</evidence>
<comment type="subcellular location">
    <subcellularLocation>
        <location evidence="1">Cell membrane</location>
        <topology evidence="1">Lipid-anchor</topology>
    </subcellularLocation>
</comment>
<dbReference type="GO" id="GO:0043190">
    <property type="term" value="C:ATP-binding cassette (ABC) transporter complex"/>
    <property type="evidence" value="ECO:0007669"/>
    <property type="project" value="InterPro"/>
</dbReference>
<dbReference type="GO" id="GO:0015833">
    <property type="term" value="P:peptide transport"/>
    <property type="evidence" value="ECO:0007669"/>
    <property type="project" value="TreeGrafter"/>
</dbReference>
<evidence type="ECO:0000313" key="6">
    <source>
        <dbReference type="EMBL" id="RST58081.1"/>
    </source>
</evidence>
<dbReference type="Gene3D" id="3.90.76.10">
    <property type="entry name" value="Dipeptide-binding Protein, Domain 1"/>
    <property type="match status" value="1"/>
</dbReference>
<evidence type="ECO:0000256" key="3">
    <source>
        <dbReference type="ARBA" id="ARBA00022729"/>
    </source>
</evidence>
<dbReference type="PANTHER" id="PTHR30290">
    <property type="entry name" value="PERIPLASMIC BINDING COMPONENT OF ABC TRANSPORTER"/>
    <property type="match status" value="1"/>
</dbReference>
<name>A0A429X3Z4_SIMTE</name>
<dbReference type="GO" id="GO:0042597">
    <property type="term" value="C:periplasmic space"/>
    <property type="evidence" value="ECO:0007669"/>
    <property type="project" value="UniProtKB-ARBA"/>
</dbReference>
<dbReference type="AlphaFoldDB" id="A0A429X3Z4"/>
<feature type="domain" description="Solute-binding protein family 5" evidence="5">
    <location>
        <begin position="80"/>
        <end position="433"/>
    </location>
</feature>
<dbReference type="Gene3D" id="3.10.105.10">
    <property type="entry name" value="Dipeptide-binding Protein, Domain 3"/>
    <property type="match status" value="1"/>
</dbReference>
<proteinExistence type="inferred from homology"/>
<dbReference type="InterPro" id="IPR039424">
    <property type="entry name" value="SBP_5"/>
</dbReference>
<dbReference type="OrthoDB" id="9796817at2"/>
<comment type="caution">
    <text evidence="6">The sequence shown here is derived from an EMBL/GenBank/DDBJ whole genome shotgun (WGS) entry which is preliminary data.</text>
</comment>
<feature type="signal peptide" evidence="4">
    <location>
        <begin position="1"/>
        <end position="20"/>
    </location>
</feature>
<dbReference type="Pfam" id="PF00496">
    <property type="entry name" value="SBP_bac_5"/>
    <property type="match status" value="1"/>
</dbReference>
<evidence type="ECO:0000256" key="1">
    <source>
        <dbReference type="ARBA" id="ARBA00004193"/>
    </source>
</evidence>
<evidence type="ECO:0000256" key="2">
    <source>
        <dbReference type="ARBA" id="ARBA00005695"/>
    </source>
</evidence>
<keyword evidence="3 4" id="KW-0732">Signal</keyword>
<dbReference type="PANTHER" id="PTHR30290:SF38">
    <property type="entry name" value="D,D-DIPEPTIDE-BINDING PERIPLASMIC PROTEIN DDPA-RELATED"/>
    <property type="match status" value="1"/>
</dbReference>
<dbReference type="PIRSF" id="PIRSF002741">
    <property type="entry name" value="MppA"/>
    <property type="match status" value="1"/>
</dbReference>
<protein>
    <submittedName>
        <fullName evidence="6">ABC transporter substrate-binding protein</fullName>
    </submittedName>
</protein>
<dbReference type="PROSITE" id="PS51257">
    <property type="entry name" value="PROKAR_LIPOPROTEIN"/>
    <property type="match status" value="1"/>
</dbReference>
<dbReference type="RefSeq" id="WP_120117829.1">
    <property type="nucleotide sequence ID" value="NZ_QYTW02000024.1"/>
</dbReference>
<dbReference type="Proteomes" id="UP000287296">
    <property type="component" value="Unassembled WGS sequence"/>
</dbReference>
<dbReference type="EMBL" id="QYTW02000024">
    <property type="protein sequence ID" value="RST58081.1"/>
    <property type="molecule type" value="Genomic_DNA"/>
</dbReference>
<sequence>MRVSKMVWMVCILSIIALVAGCKSTNTNSSTDLDMGKELIVAYPSQPPSLDTHTNTTTATSNIGKNIFESLVAMDSNYGVQPMLADSWEVKEDGRVIEFKLRKGVKFHNGKTMTSKDVVASMNRWLENSSSAEETFDDASFSEIDDHTVKLEMSQPTSTALVVLAYSGGELASIMPASVIENIKGDKLTEFIGTGPFQFESWQQDQQIHLKKFKNYSSREEAADGLSGKKEALVDDLYFKFVADSSTRLAGIQSGEYDVAHSIPYDSTDQLKSNPNVKLYSSPNTILNIYLNKKKGLFSDLTARKALATGINKEAILKASFGDSENYEKTHHMMMYHQEGQWSSDIGKKEYNIHDVEKAKELFKKAGYNGETLKIMATRDYEYVYSSAVVLQEQLNQMGINAEVEVYDWPTFVDKRDDPDNYDITIIPNTAKPEPSSLAFMRSDFTGWTDSEELNAILEEFRRAPSLEDAQKKYNDLQAWFIDYIPIIKIGDINSIYASRDNISEIEYVDGAIYWNVTKSK</sequence>
<organism evidence="6 7">
    <name type="scientific">Siminovitchia terrae</name>
    <name type="common">Bacillus terrae</name>
    <dbReference type="NCBI Taxonomy" id="1914933"/>
    <lineage>
        <taxon>Bacteria</taxon>
        <taxon>Bacillati</taxon>
        <taxon>Bacillota</taxon>
        <taxon>Bacilli</taxon>
        <taxon>Bacillales</taxon>
        <taxon>Bacillaceae</taxon>
        <taxon>Siminovitchia</taxon>
    </lineage>
</organism>
<evidence type="ECO:0000259" key="5">
    <source>
        <dbReference type="Pfam" id="PF00496"/>
    </source>
</evidence>
<feature type="chain" id="PRO_5038619853" evidence="4">
    <location>
        <begin position="21"/>
        <end position="521"/>
    </location>
</feature>
<accession>A0A429X3Z4</accession>
<comment type="similarity">
    <text evidence="2">Belongs to the bacterial solute-binding protein 5 family.</text>
</comment>
<dbReference type="CDD" id="cd08502">
    <property type="entry name" value="PBP2_NikA_DppA_OppA_like_16"/>
    <property type="match status" value="1"/>
</dbReference>
<dbReference type="PROSITE" id="PS01040">
    <property type="entry name" value="SBP_BACTERIAL_5"/>
    <property type="match status" value="1"/>
</dbReference>
<dbReference type="InterPro" id="IPR023765">
    <property type="entry name" value="SBP_5_CS"/>
</dbReference>
<dbReference type="SUPFAM" id="SSF53850">
    <property type="entry name" value="Periplasmic binding protein-like II"/>
    <property type="match status" value="1"/>
</dbReference>